<dbReference type="AlphaFoldDB" id="A0A2M4DAZ0"/>
<accession>A0A2M4DAZ0</accession>
<reference evidence="1" key="1">
    <citation type="submission" date="2018-01" db="EMBL/GenBank/DDBJ databases">
        <title>An insight into the sialome of Amazonian anophelines.</title>
        <authorList>
            <person name="Ribeiro J.M."/>
            <person name="Scarpassa V."/>
            <person name="Calvo E."/>
        </authorList>
    </citation>
    <scope>NUCLEOTIDE SEQUENCE</scope>
</reference>
<sequence>MIPKTIRYRWLRQPQHCCLLTSAAAAAVADDGGGSGDGDDASAAGADAAVVLLQKNLWRRGWSLVAIRASRPPDLRAAATRPGRARRTRYPGFHGAGTRSCSSSADCAHSSHLPPKACSSDWSVRADRLW</sequence>
<proteinExistence type="predicted"/>
<dbReference type="EMBL" id="GGFL01010572">
    <property type="protein sequence ID" value="MBW74750.1"/>
    <property type="molecule type" value="Transcribed_RNA"/>
</dbReference>
<evidence type="ECO:0000313" key="1">
    <source>
        <dbReference type="EMBL" id="MBW74750.1"/>
    </source>
</evidence>
<protein>
    <submittedName>
        <fullName evidence="1">Putative secreted protein</fullName>
    </submittedName>
</protein>
<name>A0A2M4DAZ0_ANODA</name>
<organism evidence="1">
    <name type="scientific">Anopheles darlingi</name>
    <name type="common">Mosquito</name>
    <dbReference type="NCBI Taxonomy" id="43151"/>
    <lineage>
        <taxon>Eukaryota</taxon>
        <taxon>Metazoa</taxon>
        <taxon>Ecdysozoa</taxon>
        <taxon>Arthropoda</taxon>
        <taxon>Hexapoda</taxon>
        <taxon>Insecta</taxon>
        <taxon>Pterygota</taxon>
        <taxon>Neoptera</taxon>
        <taxon>Endopterygota</taxon>
        <taxon>Diptera</taxon>
        <taxon>Nematocera</taxon>
        <taxon>Culicoidea</taxon>
        <taxon>Culicidae</taxon>
        <taxon>Anophelinae</taxon>
        <taxon>Anopheles</taxon>
    </lineage>
</organism>